<evidence type="ECO:0000313" key="1">
    <source>
        <dbReference type="EMBL" id="MBF0870110.1"/>
    </source>
</evidence>
<reference evidence="1" key="1">
    <citation type="submission" date="2020-04" db="EMBL/GenBank/DDBJ databases">
        <authorList>
            <person name="Sombolestani A."/>
        </authorList>
    </citation>
    <scope>NUCLEOTIDE SEQUENCE</scope>
    <source>
        <strain evidence="1">R71697</strain>
    </source>
</reference>
<dbReference type="EMBL" id="JABCQN010000002">
    <property type="protein sequence ID" value="MBF0870110.1"/>
    <property type="molecule type" value="Genomic_DNA"/>
</dbReference>
<proteinExistence type="predicted"/>
<dbReference type="Proteomes" id="UP000661006">
    <property type="component" value="Unassembled WGS sequence"/>
</dbReference>
<dbReference type="SUPFAM" id="SSF53756">
    <property type="entry name" value="UDP-Glycosyltransferase/glycogen phosphorylase"/>
    <property type="match status" value="1"/>
</dbReference>
<comment type="caution">
    <text evidence="1">The sequence shown here is derived from an EMBL/GenBank/DDBJ whole genome shotgun (WGS) entry which is preliminary data.</text>
</comment>
<dbReference type="CDD" id="cd03801">
    <property type="entry name" value="GT4_PimA-like"/>
    <property type="match status" value="1"/>
</dbReference>
<reference evidence="1" key="2">
    <citation type="submission" date="2020-11" db="EMBL/GenBank/DDBJ databases">
        <title>Description of novel Gluconobacter species.</title>
        <authorList>
            <person name="Cleenwerck I."/>
            <person name="Cnockaert M."/>
            <person name="Borremans W."/>
            <person name="Wieme A.D."/>
            <person name="De Vuyst L."/>
            <person name="Vandamme P."/>
        </authorList>
    </citation>
    <scope>NUCLEOTIDE SEQUENCE</scope>
    <source>
        <strain evidence="1">R71697</strain>
    </source>
</reference>
<dbReference type="Pfam" id="PF13692">
    <property type="entry name" value="Glyco_trans_1_4"/>
    <property type="match status" value="1"/>
</dbReference>
<dbReference type="Gene3D" id="3.40.50.2000">
    <property type="entry name" value="Glycogen Phosphorylase B"/>
    <property type="match status" value="1"/>
</dbReference>
<accession>A0A9Q2FKP5</accession>
<dbReference type="PANTHER" id="PTHR12526:SF584">
    <property type="entry name" value="GLYCOSYLTRANSFERASE"/>
    <property type="match status" value="1"/>
</dbReference>
<evidence type="ECO:0000313" key="2">
    <source>
        <dbReference type="Proteomes" id="UP000661006"/>
    </source>
</evidence>
<gene>
    <name evidence="1" type="ORF">HKD32_04450</name>
</gene>
<dbReference type="GeneID" id="81473935"/>
<name>A0A9Q2FKP5_GLUJA</name>
<dbReference type="AlphaFoldDB" id="A0A9Q2FKP5"/>
<dbReference type="RefSeq" id="WP_061931407.1">
    <property type="nucleotide sequence ID" value="NZ_JABCQN010000002.1"/>
</dbReference>
<sequence>MPKPLVGYIDVCDRERVAGWVVDLEATDHPVRLHILMDGRLVDDIDADTFRADLTGLPREGKCAFECVWPEPLPHEGCLIEILESLLDRPVNGSPFYIEPLPSVLSGSVDKADRLHIAGWVRDELNTERTVWLTALIDGNPIARFPANQFRRDLRETGLGSGRYGFDYVFSAPLDPLKDHDIQLFHGQERFGDPIHIPRSQALDDSFKRHFSALMQSLTTDQARSDALSFLTSTADTLRSKSGADIVSLKQRGLKQRATRRQETARPVAPCALFVDDRVPDPTFDAGSVALLSHIRAAQALGYACSFIASRQPPSEQDRTRLAELGITCLMPPVFTGPEEALKRLGTGLDVVYLHRLNNAESYAALTRAFAPTATLIWSIADLASLRLHRQANVEHRPELDRAATHIEVRENMCAWISDHVLTHSPVEAELLERVVPTADVHVVPWIVPVRPRPRQKTLKPIIAFVAHFGHAPNTDAAKWLVLDILPRLKKHVPDLVCRLIGSAMPHAVHMLAEEGVEIVGHVSCLEQALKDVSLCVAPLRYGAGIKGKVLEAWSAGLPIVMTPIAAEGLVDSNDPVWRKAIAETAEDFAQKTVGFLKPAAARAQVTAARKLLRERFSDAAIQTLLEDIFPPVMEDVSPLPEDTSKTVLN</sequence>
<organism evidence="1 2">
    <name type="scientific">Gluconobacter japonicus</name>
    <dbReference type="NCBI Taxonomy" id="376620"/>
    <lineage>
        <taxon>Bacteria</taxon>
        <taxon>Pseudomonadati</taxon>
        <taxon>Pseudomonadota</taxon>
        <taxon>Alphaproteobacteria</taxon>
        <taxon>Acetobacterales</taxon>
        <taxon>Acetobacteraceae</taxon>
        <taxon>Gluconobacter</taxon>
    </lineage>
</organism>
<protein>
    <submittedName>
        <fullName evidence="1">Glycosyltransferase</fullName>
    </submittedName>
</protein>
<dbReference type="PANTHER" id="PTHR12526">
    <property type="entry name" value="GLYCOSYLTRANSFERASE"/>
    <property type="match status" value="1"/>
</dbReference>